<dbReference type="CTD" id="151246"/>
<name>A0A6J0SJ47_9SAUR</name>
<proteinExistence type="inferred from homology"/>
<gene>
    <name evidence="12 13" type="primary">SGO2</name>
</gene>
<protein>
    <submittedName>
        <fullName evidence="12 13">Shugoshin 2</fullName>
    </submittedName>
</protein>
<evidence type="ECO:0000256" key="8">
    <source>
        <dbReference type="ARBA" id="ARBA00023328"/>
    </source>
</evidence>
<feature type="compositionally biased region" description="Polar residues" evidence="9">
    <location>
        <begin position="737"/>
        <end position="768"/>
    </location>
</feature>
<evidence type="ECO:0000256" key="9">
    <source>
        <dbReference type="SAM" id="MobiDB-lite"/>
    </source>
</evidence>
<dbReference type="GeneID" id="110072396"/>
<evidence type="ECO:0000256" key="2">
    <source>
        <dbReference type="ARBA" id="ARBA00010845"/>
    </source>
</evidence>
<dbReference type="Pfam" id="PF07557">
    <property type="entry name" value="Shugoshin_C"/>
    <property type="match status" value="1"/>
</dbReference>
<dbReference type="Proteomes" id="UP001652642">
    <property type="component" value="Chromosome 1"/>
</dbReference>
<dbReference type="PANTHER" id="PTHR21577">
    <property type="entry name" value="SHUGOSHIN"/>
    <property type="match status" value="1"/>
</dbReference>
<evidence type="ECO:0000256" key="1">
    <source>
        <dbReference type="ARBA" id="ARBA00004584"/>
    </source>
</evidence>
<dbReference type="GO" id="GO:0005634">
    <property type="term" value="C:nucleus"/>
    <property type="evidence" value="ECO:0007669"/>
    <property type="project" value="InterPro"/>
</dbReference>
<evidence type="ECO:0000259" key="10">
    <source>
        <dbReference type="Pfam" id="PF07557"/>
    </source>
</evidence>
<evidence type="ECO:0000256" key="4">
    <source>
        <dbReference type="ARBA" id="ARBA00022618"/>
    </source>
</evidence>
<keyword evidence="8" id="KW-0137">Centromere</keyword>
<dbReference type="RefSeq" id="XP_020636375.2">
    <property type="nucleotide sequence ID" value="XM_020780716.2"/>
</dbReference>
<feature type="compositionally biased region" description="Basic and acidic residues" evidence="9">
    <location>
        <begin position="1008"/>
        <end position="1020"/>
    </location>
</feature>
<dbReference type="GO" id="GO:0051301">
    <property type="term" value="P:cell division"/>
    <property type="evidence" value="ECO:0007669"/>
    <property type="project" value="UniProtKB-KW"/>
</dbReference>
<evidence type="ECO:0000256" key="6">
    <source>
        <dbReference type="ARBA" id="ARBA00023054"/>
    </source>
</evidence>
<feature type="region of interest" description="Disordered" evidence="9">
    <location>
        <begin position="851"/>
        <end position="970"/>
    </location>
</feature>
<sequence>MSLQETGETSSLFSVNGVKGRMKEKKHGVLKTSKLNVSLASKIRAKTINNSSIIKITLKQNNKALALALSAAKIAAQRLTDDKMILQKEVELCHFENACLRQKLSSVNKCVGELQQLMNRHLQAALKLSRFSENMSSSSLLNDEEHHWTDSIAGNQDGVNCLSQAAPKSLRIPLSHVDDDDNEQDRGLGMATVPSLPMRPSGVAAFGLGKSWDSVPPATAEKPFSSCHKESLASSGNHVQMLSEEDGTTLALDLSRVFADNLPSALQNSRSCSLSALSRGSRMEQDKDIARPCSDSVVLPHEHVTQRKKRRTGLSDTSGGSNCQVEPSDNVLLDDLQGPTEIESTAKKKLEVSQVGELLTLSSKNKNYRKIKANEAKALKKVSAGTKDNQEKRNVDSYNDALRPPETDRLNNSKIKAPKSAWFAEDSRQTDPLEETVALDGCSRKEEHSSKHFDGITVCRRSSVVNPSHVNDCNPLRTFLEKKKNIEIHFQNPETTTLCNQFQQDEMSSGHRGQRLSCSNKTRGIRRTYVIDPGSQQHKNDCSPSAHETKRNKHLEDLEELSSLFPNSHSSLLNSKAPLRAFSPQRLTDNQKEIPNQETTLGLNVKRIKSKRKTQELDMVPKFGETEGECFDVNMHSHTQPEESKVKKGHKSKAAKTGKGDTQREHCRTSVELFEPMENASRVKKRKTNLRMSTVSLSQTNAITLESMTPAPPVSMDDDDDPFDDIVRNSTKKPQRVQRSSGPQSTIYLNQTNSSSSQNVYLGGSSQAKDVKKRVDAKSKLNKRTTYTIKNLSEVCVASSSSLPSPEEGKTSQEDQLGWNFLRVPASRTQQEVLTGNVIEAPSQFVSMATGPSIPRSSTETILPDSCPSGHSLSVLGDAKSNSNPGRNSTLSPTSATFKKNYTKRVVSGRGRKKTVLATPEKALQDPTSQGNENNVLKDVTNANPHSHSSVSPEASPVLPSRRRNKAVSYAEPKLNSKLRRGDPYTVTDFLRSPIYKTKRKKMSKTSETSRKSKKIKQEEIQPTIDFIAAS</sequence>
<evidence type="ECO:0000256" key="5">
    <source>
        <dbReference type="ARBA" id="ARBA00022829"/>
    </source>
</evidence>
<keyword evidence="11" id="KW-1185">Reference proteome</keyword>
<evidence type="ECO:0000256" key="3">
    <source>
        <dbReference type="ARBA" id="ARBA00022454"/>
    </source>
</evidence>
<keyword evidence="4" id="KW-0132">Cell division</keyword>
<evidence type="ECO:0000313" key="12">
    <source>
        <dbReference type="RefSeq" id="XP_020636375.2"/>
    </source>
</evidence>
<keyword evidence="6" id="KW-0175">Coiled coil</keyword>
<feature type="compositionally biased region" description="Polar residues" evidence="9">
    <location>
        <begin position="926"/>
        <end position="953"/>
    </location>
</feature>
<organism evidence="11 13">
    <name type="scientific">Pogona vitticeps</name>
    <name type="common">central bearded dragon</name>
    <dbReference type="NCBI Taxonomy" id="103695"/>
    <lineage>
        <taxon>Eukaryota</taxon>
        <taxon>Metazoa</taxon>
        <taxon>Chordata</taxon>
        <taxon>Craniata</taxon>
        <taxon>Vertebrata</taxon>
        <taxon>Euteleostomi</taxon>
        <taxon>Lepidosauria</taxon>
        <taxon>Squamata</taxon>
        <taxon>Bifurcata</taxon>
        <taxon>Unidentata</taxon>
        <taxon>Episquamata</taxon>
        <taxon>Toxicofera</taxon>
        <taxon>Iguania</taxon>
        <taxon>Acrodonta</taxon>
        <taxon>Agamidae</taxon>
        <taxon>Amphibolurinae</taxon>
        <taxon>Pogona</taxon>
    </lineage>
</organism>
<dbReference type="RefSeq" id="XP_020636376.2">
    <property type="nucleotide sequence ID" value="XM_020780717.2"/>
</dbReference>
<accession>A0A6J0SJ47</accession>
<comment type="subcellular location">
    <subcellularLocation>
        <location evidence="1">Chromosome</location>
        <location evidence="1">Centromere</location>
    </subcellularLocation>
</comment>
<evidence type="ECO:0000256" key="7">
    <source>
        <dbReference type="ARBA" id="ARBA00023306"/>
    </source>
</evidence>
<dbReference type="GO" id="GO:0000776">
    <property type="term" value="C:kinetochore"/>
    <property type="evidence" value="ECO:0007669"/>
    <property type="project" value="TreeGrafter"/>
</dbReference>
<keyword evidence="3" id="KW-0158">Chromosome</keyword>
<dbReference type="PANTHER" id="PTHR21577:SF3">
    <property type="entry name" value="SHUGOSHIN 1-RELATED"/>
    <property type="match status" value="1"/>
</dbReference>
<keyword evidence="5" id="KW-0159">Chromosome partition</keyword>
<dbReference type="InterPro" id="IPR038889">
    <property type="entry name" value="Shugoshin1/2"/>
</dbReference>
<dbReference type="AlphaFoldDB" id="A0A6J0SJ47"/>
<feature type="region of interest" description="Disordered" evidence="9">
    <location>
        <begin position="637"/>
        <end position="666"/>
    </location>
</feature>
<evidence type="ECO:0000313" key="11">
    <source>
        <dbReference type="Proteomes" id="UP001652642"/>
    </source>
</evidence>
<feature type="region of interest" description="Disordered" evidence="9">
    <location>
        <begin position="707"/>
        <end position="775"/>
    </location>
</feature>
<comment type="similarity">
    <text evidence="2">Belongs to the shugoshin family.</text>
</comment>
<evidence type="ECO:0000313" key="13">
    <source>
        <dbReference type="RefSeq" id="XP_020636376.2"/>
    </source>
</evidence>
<dbReference type="GO" id="GO:0045132">
    <property type="term" value="P:meiotic chromosome segregation"/>
    <property type="evidence" value="ECO:0007669"/>
    <property type="project" value="InterPro"/>
</dbReference>
<feature type="compositionally biased region" description="Polar residues" evidence="9">
    <location>
        <begin position="880"/>
        <end position="900"/>
    </location>
</feature>
<feature type="compositionally biased region" description="Polar residues" evidence="9">
    <location>
        <begin position="314"/>
        <end position="327"/>
    </location>
</feature>
<feature type="region of interest" description="Disordered" evidence="9">
    <location>
        <begin position="998"/>
        <end position="1031"/>
    </location>
</feature>
<feature type="compositionally biased region" description="Basic residues" evidence="9">
    <location>
        <begin position="647"/>
        <end position="656"/>
    </location>
</feature>
<dbReference type="InterPro" id="IPR011515">
    <property type="entry name" value="Shugoshin_C"/>
</dbReference>
<reference evidence="11 12" key="1">
    <citation type="submission" date="2025-05" db="UniProtKB">
        <authorList>
            <consortium name="RefSeq"/>
        </authorList>
    </citation>
    <scope>NUCLEOTIDE SEQUENCE [LARGE SCALE GENOMIC DNA]</scope>
</reference>
<dbReference type="GO" id="GO:0051177">
    <property type="term" value="P:meiotic sister chromatid cohesion"/>
    <property type="evidence" value="ECO:0007669"/>
    <property type="project" value="TreeGrafter"/>
</dbReference>
<feature type="region of interest" description="Disordered" evidence="9">
    <location>
        <begin position="302"/>
        <end position="329"/>
    </location>
</feature>
<feature type="domain" description="Shugoshin C-terminal" evidence="10">
    <location>
        <begin position="960"/>
        <end position="981"/>
    </location>
</feature>
<keyword evidence="7" id="KW-0131">Cell cycle</keyword>